<evidence type="ECO:0000313" key="1">
    <source>
        <dbReference type="EMBL" id="EMI18076.1"/>
    </source>
</evidence>
<dbReference type="PATRIC" id="fig|1265738.3.peg.5029"/>
<comment type="caution">
    <text evidence="1">The sequence shown here is derived from an EMBL/GenBank/DDBJ whole genome shotgun (WGS) entry which is preliminary data.</text>
</comment>
<sequence length="121" mass="13276">MIPEGESSVELVLTPLADDAHDEGDESVTLEVIHASGYHGYGIDSNLLPSLRSASHDYPEDVSLFDPRSDAEGGIDEFIRGFAIMFDQLRIKLDTNPLDIQDEFDSTLEAIAEAVIWPLEG</sequence>
<dbReference type="EMBL" id="ANOG01000708">
    <property type="protein sequence ID" value="EMI18076.1"/>
    <property type="molecule type" value="Genomic_DNA"/>
</dbReference>
<organism evidence="1 2">
    <name type="scientific">Rhodopirellula maiorica SM1</name>
    <dbReference type="NCBI Taxonomy" id="1265738"/>
    <lineage>
        <taxon>Bacteria</taxon>
        <taxon>Pseudomonadati</taxon>
        <taxon>Planctomycetota</taxon>
        <taxon>Planctomycetia</taxon>
        <taxon>Pirellulales</taxon>
        <taxon>Pirellulaceae</taxon>
        <taxon>Novipirellula</taxon>
    </lineage>
</organism>
<evidence type="ECO:0000313" key="2">
    <source>
        <dbReference type="Proteomes" id="UP000011991"/>
    </source>
</evidence>
<keyword evidence="2" id="KW-1185">Reference proteome</keyword>
<accession>M5RG12</accession>
<gene>
    <name evidence="1" type="ORF">RMSM_05001</name>
</gene>
<protein>
    <submittedName>
        <fullName evidence="1">Uncharacterized protein</fullName>
    </submittedName>
</protein>
<name>M5RG12_9BACT</name>
<dbReference type="AlphaFoldDB" id="M5RG12"/>
<reference evidence="1 2" key="1">
    <citation type="journal article" date="2013" name="Mar. Genomics">
        <title>Expression of sulfatases in Rhodopirellula baltica and the diversity of sulfatases in the genus Rhodopirellula.</title>
        <authorList>
            <person name="Wegner C.E."/>
            <person name="Richter-Heitmann T."/>
            <person name="Klindworth A."/>
            <person name="Klockow C."/>
            <person name="Richter M."/>
            <person name="Achstetter T."/>
            <person name="Glockner F.O."/>
            <person name="Harder J."/>
        </authorList>
    </citation>
    <scope>NUCLEOTIDE SEQUENCE [LARGE SCALE GENOMIC DNA]</scope>
    <source>
        <strain evidence="1 2">SM1</strain>
    </source>
</reference>
<proteinExistence type="predicted"/>
<dbReference type="Proteomes" id="UP000011991">
    <property type="component" value="Unassembled WGS sequence"/>
</dbReference>